<evidence type="ECO:0008006" key="4">
    <source>
        <dbReference type="Google" id="ProtNLM"/>
    </source>
</evidence>
<gene>
    <name evidence="2" type="ORF">YYE_04890</name>
</gene>
<name>A0A081I9M1_PLAVN</name>
<dbReference type="SUPFAM" id="SSF55961">
    <property type="entry name" value="Bet v1-like"/>
    <property type="match status" value="1"/>
</dbReference>
<protein>
    <recommendedName>
        <fullName evidence="4">Fam-a protein</fullName>
    </recommendedName>
</protein>
<reference evidence="2 3" key="1">
    <citation type="submission" date="2013-02" db="EMBL/GenBank/DDBJ databases">
        <title>The Genome Sequence of Plasmodium vinckei vinckei.</title>
        <authorList>
            <consortium name="The Broad Institute Genome Sequencing Platform"/>
            <consortium name="The Broad Institute Genome Sequencing Center for Infectious Disease"/>
            <person name="Neafsey D."/>
            <person name="Cheeseman I."/>
            <person name="Volkman S."/>
            <person name="Adams J."/>
            <person name="Walker B."/>
            <person name="Young S.K."/>
            <person name="Zeng Q."/>
            <person name="Gargeya S."/>
            <person name="Fitzgerald M."/>
            <person name="Haas B."/>
            <person name="Abouelleil A."/>
            <person name="Alvarado L."/>
            <person name="Arachchi H.M."/>
            <person name="Berlin A.M."/>
            <person name="Chapman S.B."/>
            <person name="Dewar J."/>
            <person name="Goldberg J."/>
            <person name="Griggs A."/>
            <person name="Gujja S."/>
            <person name="Hansen M."/>
            <person name="Howarth C."/>
            <person name="Imamovic A."/>
            <person name="Larimer J."/>
            <person name="McCowan C."/>
            <person name="Murphy C."/>
            <person name="Neiman D."/>
            <person name="Pearson M."/>
            <person name="Priest M."/>
            <person name="Roberts A."/>
            <person name="Saif S."/>
            <person name="Shea T."/>
            <person name="Sisk P."/>
            <person name="Sykes S."/>
            <person name="Wortman J."/>
            <person name="Nusbaum C."/>
            <person name="Birren B."/>
        </authorList>
    </citation>
    <scope>NUCLEOTIDE SEQUENCE [LARGE SCALE GENOMIC DNA]</scope>
    <source>
        <strain evidence="3">vinckei</strain>
    </source>
</reference>
<evidence type="ECO:0000256" key="1">
    <source>
        <dbReference type="SAM" id="SignalP"/>
    </source>
</evidence>
<sequence>MNKFYIKIVLFFLSVSLYVNNKVLAAEHAREIDTPSEEMDRCLTPEEIFVIHQHLLCTNPEETKQARKLMDEAVKHLEHHATSTDGYEYYPTKLHYRMMSYKKKLENKTNIIKVNFRVHKLDEYYDIIYTMWDPNGDHIFNFGVNKIARVYDPSLVIIQRRYDKKILSRRKYFYALVKRARISENKTIIVMTSANINDHNISGKTYKNTIIENANLFTTDIDSEDDIKKGKLTKTFVNIAGYIVEKKGNIIEITYIESVSNIQTLIA</sequence>
<dbReference type="GeneID" id="19963096"/>
<dbReference type="InterPro" id="IPR006486">
    <property type="entry name" value="PYST_A"/>
</dbReference>
<evidence type="ECO:0000313" key="2">
    <source>
        <dbReference type="EMBL" id="KEG00379.1"/>
    </source>
</evidence>
<dbReference type="EMBL" id="KL446957">
    <property type="protein sequence ID" value="KEG00379.1"/>
    <property type="molecule type" value="Genomic_DNA"/>
</dbReference>
<dbReference type="Proteomes" id="UP000030681">
    <property type="component" value="Unassembled WGS sequence"/>
</dbReference>
<dbReference type="KEGG" id="pvv:PVVCY_0101410"/>
<keyword evidence="1" id="KW-0732">Signal</keyword>
<organism evidence="2 3">
    <name type="scientific">Plasmodium vinckei vinckei</name>
    <dbReference type="NCBI Taxonomy" id="54757"/>
    <lineage>
        <taxon>Eukaryota</taxon>
        <taxon>Sar</taxon>
        <taxon>Alveolata</taxon>
        <taxon>Apicomplexa</taxon>
        <taxon>Aconoidasida</taxon>
        <taxon>Haemosporida</taxon>
        <taxon>Plasmodiidae</taxon>
        <taxon>Plasmodium</taxon>
        <taxon>Plasmodium (Vinckeia)</taxon>
    </lineage>
</organism>
<feature type="chain" id="PRO_5001758021" description="Fam-a protein" evidence="1">
    <location>
        <begin position="26"/>
        <end position="267"/>
    </location>
</feature>
<dbReference type="RefSeq" id="XP_008626749.2">
    <property type="nucleotide sequence ID" value="XM_008628527.2"/>
</dbReference>
<proteinExistence type="predicted"/>
<feature type="signal peptide" evidence="1">
    <location>
        <begin position="1"/>
        <end position="25"/>
    </location>
</feature>
<dbReference type="OrthoDB" id="370707at2759"/>
<dbReference type="NCBIfam" id="TIGR01599">
    <property type="entry name" value="PYST-A"/>
    <property type="match status" value="1"/>
</dbReference>
<evidence type="ECO:0000313" key="3">
    <source>
        <dbReference type="Proteomes" id="UP000030681"/>
    </source>
</evidence>
<accession>A0A081I9M1</accession>
<dbReference type="AlphaFoldDB" id="A0A081I9M1"/>